<gene>
    <name evidence="2" type="ORF">M408DRAFT_124239</name>
</gene>
<dbReference type="AlphaFoldDB" id="A0A0C3A7Y8"/>
<feature type="transmembrane region" description="Helical" evidence="1">
    <location>
        <begin position="6"/>
        <end position="26"/>
    </location>
</feature>
<dbReference type="EMBL" id="KN824411">
    <property type="protein sequence ID" value="KIM20735.1"/>
    <property type="molecule type" value="Genomic_DNA"/>
</dbReference>
<dbReference type="STRING" id="933852.A0A0C3A7Y8"/>
<reference evidence="2 3" key="1">
    <citation type="submission" date="2014-04" db="EMBL/GenBank/DDBJ databases">
        <authorList>
            <consortium name="DOE Joint Genome Institute"/>
            <person name="Kuo A."/>
            <person name="Zuccaro A."/>
            <person name="Kohler A."/>
            <person name="Nagy L.G."/>
            <person name="Floudas D."/>
            <person name="Copeland A."/>
            <person name="Barry K.W."/>
            <person name="Cichocki N."/>
            <person name="Veneault-Fourrey C."/>
            <person name="LaButti K."/>
            <person name="Lindquist E.A."/>
            <person name="Lipzen A."/>
            <person name="Lundell T."/>
            <person name="Morin E."/>
            <person name="Murat C."/>
            <person name="Sun H."/>
            <person name="Tunlid A."/>
            <person name="Henrissat B."/>
            <person name="Grigoriev I.V."/>
            <person name="Hibbett D.S."/>
            <person name="Martin F."/>
            <person name="Nordberg H.P."/>
            <person name="Cantor M.N."/>
            <person name="Hua S.X."/>
        </authorList>
    </citation>
    <scope>NUCLEOTIDE SEQUENCE [LARGE SCALE GENOMIC DNA]</scope>
    <source>
        <strain evidence="2 3">MAFF 305830</strain>
    </source>
</reference>
<protein>
    <submittedName>
        <fullName evidence="2">Uncharacterized protein</fullName>
    </submittedName>
</protein>
<reference evidence="3" key="2">
    <citation type="submission" date="2015-01" db="EMBL/GenBank/DDBJ databases">
        <title>Evolutionary Origins and Diversification of the Mycorrhizal Mutualists.</title>
        <authorList>
            <consortium name="DOE Joint Genome Institute"/>
            <consortium name="Mycorrhizal Genomics Consortium"/>
            <person name="Kohler A."/>
            <person name="Kuo A."/>
            <person name="Nagy L.G."/>
            <person name="Floudas D."/>
            <person name="Copeland A."/>
            <person name="Barry K.W."/>
            <person name="Cichocki N."/>
            <person name="Veneault-Fourrey C."/>
            <person name="LaButti K."/>
            <person name="Lindquist E.A."/>
            <person name="Lipzen A."/>
            <person name="Lundell T."/>
            <person name="Morin E."/>
            <person name="Murat C."/>
            <person name="Riley R."/>
            <person name="Ohm R."/>
            <person name="Sun H."/>
            <person name="Tunlid A."/>
            <person name="Henrissat B."/>
            <person name="Grigoriev I.V."/>
            <person name="Hibbett D.S."/>
            <person name="Martin F."/>
        </authorList>
    </citation>
    <scope>NUCLEOTIDE SEQUENCE [LARGE SCALE GENOMIC DNA]</scope>
    <source>
        <strain evidence="3">MAFF 305830</strain>
    </source>
</reference>
<dbReference type="GO" id="GO:0016627">
    <property type="term" value="F:oxidoreductase activity, acting on the CH-CH group of donors"/>
    <property type="evidence" value="ECO:0007669"/>
    <property type="project" value="InterPro"/>
</dbReference>
<dbReference type="SUPFAM" id="SSF56645">
    <property type="entry name" value="Acyl-CoA dehydrogenase NM domain-like"/>
    <property type="match status" value="1"/>
</dbReference>
<keyword evidence="1" id="KW-0472">Membrane</keyword>
<dbReference type="Proteomes" id="UP000054097">
    <property type="component" value="Unassembled WGS sequence"/>
</dbReference>
<evidence type="ECO:0000313" key="2">
    <source>
        <dbReference type="EMBL" id="KIM20735.1"/>
    </source>
</evidence>
<organism evidence="2 3">
    <name type="scientific">Serendipita vermifera MAFF 305830</name>
    <dbReference type="NCBI Taxonomy" id="933852"/>
    <lineage>
        <taxon>Eukaryota</taxon>
        <taxon>Fungi</taxon>
        <taxon>Dikarya</taxon>
        <taxon>Basidiomycota</taxon>
        <taxon>Agaricomycotina</taxon>
        <taxon>Agaricomycetes</taxon>
        <taxon>Sebacinales</taxon>
        <taxon>Serendipitaceae</taxon>
        <taxon>Serendipita</taxon>
    </lineage>
</organism>
<keyword evidence="3" id="KW-1185">Reference proteome</keyword>
<proteinExistence type="predicted"/>
<dbReference type="InterPro" id="IPR009100">
    <property type="entry name" value="AcylCoA_DH/oxidase_NM_dom_sf"/>
</dbReference>
<keyword evidence="1" id="KW-0812">Transmembrane</keyword>
<keyword evidence="1" id="KW-1133">Transmembrane helix</keyword>
<evidence type="ECO:0000256" key="1">
    <source>
        <dbReference type="SAM" id="Phobius"/>
    </source>
</evidence>
<accession>A0A0C3A7Y8</accession>
<evidence type="ECO:0000313" key="3">
    <source>
        <dbReference type="Proteomes" id="UP000054097"/>
    </source>
</evidence>
<name>A0A0C3A7Y8_SERVB</name>
<dbReference type="HOGENOM" id="CLU_188581_0_0_1"/>
<sequence>MNLKDWMHGYFNVLLTGGVIGFLPILNYGSPTIKFAIILKVLQPKKVICLATTEDFSRSDVSGFQTSAEMKLGDQWVCGLLHHWSAEWEG</sequence>